<evidence type="ECO:0000313" key="3">
    <source>
        <dbReference type="EMBL" id="CAD2170729.1"/>
    </source>
</evidence>
<accession>A0A6V7V724</accession>
<gene>
    <name evidence="3" type="ORF">MENT_LOCUS22154</name>
</gene>
<feature type="compositionally biased region" description="Basic residues" evidence="1">
    <location>
        <begin position="106"/>
        <end position="119"/>
    </location>
</feature>
<keyword evidence="2" id="KW-0732">Signal</keyword>
<feature type="region of interest" description="Disordered" evidence="1">
    <location>
        <begin position="101"/>
        <end position="128"/>
    </location>
</feature>
<comment type="caution">
    <text evidence="3">The sequence shown here is derived from an EMBL/GenBank/DDBJ whole genome shotgun (WGS) entry which is preliminary data.</text>
</comment>
<dbReference type="OrthoDB" id="5877527at2759"/>
<feature type="signal peptide" evidence="2">
    <location>
        <begin position="1"/>
        <end position="23"/>
    </location>
</feature>
<evidence type="ECO:0000256" key="2">
    <source>
        <dbReference type="SAM" id="SignalP"/>
    </source>
</evidence>
<feature type="chain" id="PRO_5028376187" evidence="2">
    <location>
        <begin position="24"/>
        <end position="254"/>
    </location>
</feature>
<dbReference type="Proteomes" id="UP000580250">
    <property type="component" value="Unassembled WGS sequence"/>
</dbReference>
<organism evidence="3 4">
    <name type="scientific">Meloidogyne enterolobii</name>
    <name type="common">Root-knot nematode worm</name>
    <name type="synonym">Meloidogyne mayaguensis</name>
    <dbReference type="NCBI Taxonomy" id="390850"/>
    <lineage>
        <taxon>Eukaryota</taxon>
        <taxon>Metazoa</taxon>
        <taxon>Ecdysozoa</taxon>
        <taxon>Nematoda</taxon>
        <taxon>Chromadorea</taxon>
        <taxon>Rhabditida</taxon>
        <taxon>Tylenchina</taxon>
        <taxon>Tylenchomorpha</taxon>
        <taxon>Tylenchoidea</taxon>
        <taxon>Meloidogynidae</taxon>
        <taxon>Meloidogyninae</taxon>
        <taxon>Meloidogyne</taxon>
    </lineage>
</organism>
<dbReference type="EMBL" id="CAJEWN010000173">
    <property type="protein sequence ID" value="CAD2170729.1"/>
    <property type="molecule type" value="Genomic_DNA"/>
</dbReference>
<reference evidence="3 4" key="1">
    <citation type="submission" date="2020-08" db="EMBL/GenBank/DDBJ databases">
        <authorList>
            <person name="Koutsovoulos G."/>
            <person name="Danchin GJ E."/>
        </authorList>
    </citation>
    <scope>NUCLEOTIDE SEQUENCE [LARGE SCALE GENOMIC DNA]</scope>
</reference>
<dbReference type="AlphaFoldDB" id="A0A6V7V724"/>
<proteinExistence type="predicted"/>
<evidence type="ECO:0000313" key="4">
    <source>
        <dbReference type="Proteomes" id="UP000580250"/>
    </source>
</evidence>
<evidence type="ECO:0000256" key="1">
    <source>
        <dbReference type="SAM" id="MobiDB-lite"/>
    </source>
</evidence>
<name>A0A6V7V724_MELEN</name>
<sequence length="254" mass="29845">MQLFLPHFFTLIIFTFFFTLTKQQMHQRISQRKLLKEDFYLPKISKLNYREEVIKMLRQRKNINTCQFGKIRPLQIFVPKARALPIKQAIKNNFKSGLINDSSLGKNRKRQQQQRHYSNKKVFSQSPPNLKIKPLNAEKIEIPKLPTIDDKTGIEQEQQTQNNVKNSQQQKLRFFYTPSNTVVNQDFTFAQNTPGFACAYGLPTPIYNTPRKKCIPHSPLCGITFTCVMDVHAVDERGQRIENWWRGEEKVIEN</sequence>
<protein>
    <submittedName>
        <fullName evidence="3">Uncharacterized protein</fullName>
    </submittedName>
</protein>